<feature type="domain" description="Ig-like" evidence="8">
    <location>
        <begin position="864"/>
        <end position="979"/>
    </location>
</feature>
<dbReference type="GeneID" id="119735183"/>
<dbReference type="SMART" id="SM00060">
    <property type="entry name" value="FN3"/>
    <property type="match status" value="1"/>
</dbReference>
<dbReference type="InterPro" id="IPR003598">
    <property type="entry name" value="Ig_sub2"/>
</dbReference>
<evidence type="ECO:0000313" key="11">
    <source>
        <dbReference type="Proteomes" id="UP000887568"/>
    </source>
</evidence>
<keyword evidence="7" id="KW-1133">Transmembrane helix</keyword>
<dbReference type="OrthoDB" id="10028801at2759"/>
<dbReference type="InterPro" id="IPR013162">
    <property type="entry name" value="CD80_C2-set"/>
</dbReference>
<feature type="domain" description="Ig-like" evidence="8">
    <location>
        <begin position="546"/>
        <end position="643"/>
    </location>
</feature>
<feature type="domain" description="Ig-like" evidence="8">
    <location>
        <begin position="644"/>
        <end position="759"/>
    </location>
</feature>
<feature type="domain" description="Ig-like" evidence="8">
    <location>
        <begin position="217"/>
        <end position="319"/>
    </location>
</feature>
<feature type="domain" description="Ig-like" evidence="8">
    <location>
        <begin position="326"/>
        <end position="429"/>
    </location>
</feature>
<evidence type="ECO:0000259" key="9">
    <source>
        <dbReference type="PROSITE" id="PS50853"/>
    </source>
</evidence>
<feature type="domain" description="Ig-like" evidence="8">
    <location>
        <begin position="13"/>
        <end position="100"/>
    </location>
</feature>
<keyword evidence="2 7" id="KW-0472">Membrane</keyword>
<evidence type="ECO:0000256" key="7">
    <source>
        <dbReference type="SAM" id="Phobius"/>
    </source>
</evidence>
<evidence type="ECO:0000256" key="5">
    <source>
        <dbReference type="ARBA" id="ARBA00023319"/>
    </source>
</evidence>
<keyword evidence="5" id="KW-0393">Immunoglobulin domain</keyword>
<dbReference type="SUPFAM" id="SSF48726">
    <property type="entry name" value="Immunoglobulin"/>
    <property type="match status" value="13"/>
</dbReference>
<dbReference type="Gene3D" id="2.60.40.10">
    <property type="entry name" value="Immunoglobulins"/>
    <property type="match status" value="15"/>
</dbReference>
<feature type="domain" description="Ig-like" evidence="8">
    <location>
        <begin position="1096"/>
        <end position="1183"/>
    </location>
</feature>
<feature type="region of interest" description="Disordered" evidence="6">
    <location>
        <begin position="1506"/>
        <end position="1552"/>
    </location>
</feature>
<evidence type="ECO:0000256" key="6">
    <source>
        <dbReference type="SAM" id="MobiDB-lite"/>
    </source>
</evidence>
<evidence type="ECO:0000256" key="4">
    <source>
        <dbReference type="ARBA" id="ARBA00023180"/>
    </source>
</evidence>
<evidence type="ECO:0000313" key="10">
    <source>
        <dbReference type="EnsemblMetazoa" id="XP_038064817.1"/>
    </source>
</evidence>
<feature type="domain" description="Ig-like" evidence="8">
    <location>
        <begin position="986"/>
        <end position="1089"/>
    </location>
</feature>
<evidence type="ECO:0000256" key="3">
    <source>
        <dbReference type="ARBA" id="ARBA00023157"/>
    </source>
</evidence>
<dbReference type="Pfam" id="PF08205">
    <property type="entry name" value="C2-set_2"/>
    <property type="match status" value="8"/>
</dbReference>
<dbReference type="Pfam" id="PF13927">
    <property type="entry name" value="Ig_3"/>
    <property type="match status" value="1"/>
</dbReference>
<dbReference type="RefSeq" id="XP_038064817.1">
    <property type="nucleotide sequence ID" value="XM_038208889.1"/>
</dbReference>
<dbReference type="SMART" id="SM00408">
    <property type="entry name" value="IGc2"/>
    <property type="match status" value="2"/>
</dbReference>
<feature type="domain" description="Ig-like" evidence="8">
    <location>
        <begin position="436"/>
        <end position="537"/>
    </location>
</feature>
<keyword evidence="11" id="KW-1185">Reference proteome</keyword>
<dbReference type="GO" id="GO:0005886">
    <property type="term" value="C:plasma membrane"/>
    <property type="evidence" value="ECO:0007669"/>
    <property type="project" value="TreeGrafter"/>
</dbReference>
<evidence type="ECO:0000259" key="8">
    <source>
        <dbReference type="PROSITE" id="PS50835"/>
    </source>
</evidence>
<protein>
    <submittedName>
        <fullName evidence="10">Uncharacterized protein</fullName>
    </submittedName>
</protein>
<dbReference type="SUPFAM" id="SSF49265">
    <property type="entry name" value="Fibronectin type III"/>
    <property type="match status" value="1"/>
</dbReference>
<dbReference type="PROSITE" id="PS50835">
    <property type="entry name" value="IG_LIKE"/>
    <property type="match status" value="14"/>
</dbReference>
<dbReference type="InterPro" id="IPR036179">
    <property type="entry name" value="Ig-like_dom_sf"/>
</dbReference>
<feature type="domain" description="Ig-like" evidence="8">
    <location>
        <begin position="1299"/>
        <end position="1387"/>
    </location>
</feature>
<evidence type="ECO:0000256" key="2">
    <source>
        <dbReference type="ARBA" id="ARBA00023136"/>
    </source>
</evidence>
<dbReference type="OMA" id="HRELYNE"/>
<dbReference type="SMART" id="SM00409">
    <property type="entry name" value="IG"/>
    <property type="match status" value="9"/>
</dbReference>
<dbReference type="CDD" id="cd00063">
    <property type="entry name" value="FN3"/>
    <property type="match status" value="1"/>
</dbReference>
<dbReference type="GO" id="GO:0098609">
    <property type="term" value="P:cell-cell adhesion"/>
    <property type="evidence" value="ECO:0007669"/>
    <property type="project" value="TreeGrafter"/>
</dbReference>
<keyword evidence="3" id="KW-1015">Disulfide bond</keyword>
<dbReference type="EnsemblMetazoa" id="XM_038208889.1">
    <property type="protein sequence ID" value="XP_038064817.1"/>
    <property type="gene ID" value="LOC119735183"/>
</dbReference>
<dbReference type="InterPro" id="IPR013783">
    <property type="entry name" value="Ig-like_fold"/>
</dbReference>
<sequence>MNLSDFNGLYLSGDTAYLANGTYHQFKCVVPDIDPGASFVWTLGSQVIPQDTTTHQKKSTFLTTSTSYATLTVSWSMQGESLKCHASSHDGHSGVEVTIYLDVQVLPTSSSITLFDFNGTMFGPTADVLYGIPLTFVCEVLDTRPAPIIEWYLNETLHNTSYPSDVDDENLVNTTATWTFTPNGTRHVQVVKCVARTAASRYPYPSDTVTLSVFAYPVNITLSDSTGSFLPTGGTAHLVEGLGHQFTCVVPNIDPGASFTWTIGQQHITASNNHDTGTIGLTTSTSVATVVPTADDNGLMLRCKASNEDGHPGISISITLDVRAPPKVSAMSLHDSGGTILGETAEVYQGIGTTFVCEMLIRQTAVTIEWYLDSVLKHTIMQALAVGNDFVTTRGNWSFTPIRDNEGQEVKCVANTTQSQQQYPSVNVTLHVNVAPTSVMLFDSTGIYPSSGGVAYLVEGVDREFTCMVPGIDPEASINWTVGSQRITPDYITNVTDADGLKNSTSVVTVSVTRIKHDEVLRCQAWNTVFQPSINVSVLLDVKVPPKASSMAMYDSRGTSLHTVAAVKPSTPETFTCKVQGTRPAAAIQWFLDGQSQRNASAPSGGGDGLVNTNDSWSFTPDETHRGQEVKCVASTPESQQLFPFVAVTLDVFVPLDNISLSDSTTNYTSTVAISYVVAGVDHQFTCEVPGSNPGASFVWTLGRQQFTPDRNIHVVGDDGLTTSTSIATVSAVGRNHGETLQCSASNEDGVPGISISVTLDVKVPPLASHISLYDSNGNRLQSTVRVEEGAPHNFTCVVRGTRPAADISWLIGDRVQDSVGPSVIGGDDVVNTSATFMFIPTRADNGLELKCVASTPESRQPFPSATVTLDVNAPPTNFFIMDSAGSYPLSGGVAQVVEGENHRFTCEAHDIDADASFSWTLDGEEITSDSTSTTESTDGWTNRTSSITVHTTGSQHRQVLLCRVSNEDGHVGISTSVMLFVKVPPKASSMLLYDTDGTRLQDVVEIDQDTPMAIRCEIQGTRPSPMIEWFLNDVSQSTEGPPSGGGDGLVNTTDTWTFTPNRTNHRQEVKCVASTAESQPPLPFVEVTLIVNGPPDTPMIIGSLSMIEDTPIYLECQASLGFPSDWSLHWFNGDDPLPSYGTISIPQDDRYTFTTTLLFTPVKDNNRDTLRCAAQRDEWPVSPESSLGPLDVQYCTRMVSMTGCPRRVVSGDTVSLSCVTESSNPATNLTLMRDDAELTNQPQPAITDGDYDGNVTRLDLTTGVLTRADDGAVYMCCTTNTGCSAVCDSCTLNVPYRPYFSEPTANPPGPLDEGAYVILSCSADANPMPADFITWERVGSPDSLPSVYSDGTSTLTLRNISRAQAGWYRCSGNNGVPPVAYSKKIGVAVHYGVTITNKETDNVVEANDGDNALLVCEAKGNPLPIITWTGPTDALITNQTDPGRIFQVDTLTGGGAVYGYTLRGILHINRVAGEGDYGFYSCHSGNTVGMVDTLRVQLRERVDVETTTSSIGSTTSLPSTEAATTTSPVDQGSTTAYQATPSSPRNVSIDASRSSHDSITVTWIPGNDGGSPQWFYVNYRELLATTDFKPSTLSNKLHDVTEYTLVGKLRPSTVYEIEVYSENVIGASEPVRIFAATLENPTETTTFSSGDQPSTATPVEDKTTAALPGVGASTSNSGFVAAIVILVIIALISIALVVVLYRRNRKTNSGHDGQILAKKK</sequence>
<comment type="subcellular location">
    <subcellularLocation>
        <location evidence="1">Membrane</location>
        <topology evidence="1">Single-pass type I membrane protein</topology>
    </subcellularLocation>
</comment>
<feature type="compositionally biased region" description="Polar residues" evidence="6">
    <location>
        <begin position="1522"/>
        <end position="1552"/>
    </location>
</feature>
<dbReference type="GO" id="GO:0005911">
    <property type="term" value="C:cell-cell junction"/>
    <property type="evidence" value="ECO:0007669"/>
    <property type="project" value="TreeGrafter"/>
</dbReference>
<dbReference type="InterPro" id="IPR007110">
    <property type="entry name" value="Ig-like_dom"/>
</dbReference>
<dbReference type="Proteomes" id="UP000887568">
    <property type="component" value="Unplaced"/>
</dbReference>
<feature type="domain" description="Fibronectin type-III" evidence="9">
    <location>
        <begin position="1544"/>
        <end position="1642"/>
    </location>
</feature>
<dbReference type="Pfam" id="PF00041">
    <property type="entry name" value="fn3"/>
    <property type="match status" value="1"/>
</dbReference>
<feature type="transmembrane region" description="Helical" evidence="7">
    <location>
        <begin position="1680"/>
        <end position="1702"/>
    </location>
</feature>
<name>A0A914AM56_PATMI</name>
<organism evidence="10 11">
    <name type="scientific">Patiria miniata</name>
    <name type="common">Bat star</name>
    <name type="synonym">Asterina miniata</name>
    <dbReference type="NCBI Taxonomy" id="46514"/>
    <lineage>
        <taxon>Eukaryota</taxon>
        <taxon>Metazoa</taxon>
        <taxon>Echinodermata</taxon>
        <taxon>Eleutherozoa</taxon>
        <taxon>Asterozoa</taxon>
        <taxon>Asteroidea</taxon>
        <taxon>Valvatacea</taxon>
        <taxon>Valvatida</taxon>
        <taxon>Asterinidae</taxon>
        <taxon>Patiria</taxon>
    </lineage>
</organism>
<dbReference type="PANTHER" id="PTHR11640">
    <property type="entry name" value="NEPHRIN"/>
    <property type="match status" value="1"/>
</dbReference>
<feature type="domain" description="Ig-like" evidence="8">
    <location>
        <begin position="765"/>
        <end position="855"/>
    </location>
</feature>
<dbReference type="InterPro" id="IPR051275">
    <property type="entry name" value="Cell_adhesion_signaling"/>
</dbReference>
<feature type="domain" description="Ig-like" evidence="8">
    <location>
        <begin position="1406"/>
        <end position="1498"/>
    </location>
</feature>
<dbReference type="PROSITE" id="PS50853">
    <property type="entry name" value="FN3"/>
    <property type="match status" value="1"/>
</dbReference>
<keyword evidence="4" id="KW-0325">Glycoprotein</keyword>
<dbReference type="InterPro" id="IPR003599">
    <property type="entry name" value="Ig_sub"/>
</dbReference>
<keyword evidence="7" id="KW-0812">Transmembrane</keyword>
<evidence type="ECO:0000256" key="1">
    <source>
        <dbReference type="ARBA" id="ARBA00004479"/>
    </source>
</evidence>
<accession>A0A914AM56</accession>
<proteinExistence type="predicted"/>
<dbReference type="InterPro" id="IPR036116">
    <property type="entry name" value="FN3_sf"/>
</dbReference>
<feature type="domain" description="Ig-like" evidence="8">
    <location>
        <begin position="107"/>
        <end position="210"/>
    </location>
</feature>
<dbReference type="GO" id="GO:0050839">
    <property type="term" value="F:cell adhesion molecule binding"/>
    <property type="evidence" value="ECO:0007669"/>
    <property type="project" value="TreeGrafter"/>
</dbReference>
<dbReference type="InterPro" id="IPR003961">
    <property type="entry name" value="FN3_dom"/>
</dbReference>
<feature type="domain" description="Ig-like" evidence="8">
    <location>
        <begin position="1184"/>
        <end position="1294"/>
    </location>
</feature>
<dbReference type="PANTHER" id="PTHR11640:SF31">
    <property type="entry name" value="IRREGULAR CHIASM C-ROUGHEST PROTEIN-RELATED"/>
    <property type="match status" value="1"/>
</dbReference>
<reference evidence="10" key="1">
    <citation type="submission" date="2022-11" db="UniProtKB">
        <authorList>
            <consortium name="EnsemblMetazoa"/>
        </authorList>
    </citation>
    <scope>IDENTIFICATION</scope>
</reference>
<feature type="compositionally biased region" description="Low complexity" evidence="6">
    <location>
        <begin position="1507"/>
        <end position="1521"/>
    </location>
</feature>